<keyword evidence="2" id="KW-0378">Hydrolase</keyword>
<dbReference type="SUPFAM" id="SSF53474">
    <property type="entry name" value="alpha/beta-Hydrolases"/>
    <property type="match status" value="1"/>
</dbReference>
<dbReference type="AlphaFoldDB" id="A0A9W9FXU5"/>
<dbReference type="OrthoDB" id="5354320at2759"/>
<evidence type="ECO:0000256" key="1">
    <source>
        <dbReference type="ARBA" id="ARBA00010515"/>
    </source>
</evidence>
<dbReference type="PANTHER" id="PTHR48081:SF7">
    <property type="entry name" value="ALPHA_BETA HYDROLASE FOLD-3 DOMAIN-CONTAINING PROTEIN"/>
    <property type="match status" value="1"/>
</dbReference>
<reference evidence="5" key="1">
    <citation type="submission" date="2022-11" db="EMBL/GenBank/DDBJ databases">
        <authorList>
            <person name="Petersen C."/>
        </authorList>
    </citation>
    <scope>NUCLEOTIDE SEQUENCE</scope>
    <source>
        <strain evidence="5">IBT 30069</strain>
    </source>
</reference>
<dbReference type="InterPro" id="IPR050300">
    <property type="entry name" value="GDXG_lipolytic_enzyme"/>
</dbReference>
<dbReference type="GO" id="GO:0072330">
    <property type="term" value="P:monocarboxylic acid biosynthetic process"/>
    <property type="evidence" value="ECO:0007669"/>
    <property type="project" value="UniProtKB-ARBA"/>
</dbReference>
<dbReference type="Gene3D" id="3.40.50.1820">
    <property type="entry name" value="alpha/beta hydrolase"/>
    <property type="match status" value="1"/>
</dbReference>
<dbReference type="GO" id="GO:0016787">
    <property type="term" value="F:hydrolase activity"/>
    <property type="evidence" value="ECO:0007669"/>
    <property type="project" value="UniProtKB-KW"/>
</dbReference>
<evidence type="ECO:0000256" key="3">
    <source>
        <dbReference type="PROSITE-ProRule" id="PRU10038"/>
    </source>
</evidence>
<feature type="domain" description="Alpha/beta hydrolase fold-3" evidence="4">
    <location>
        <begin position="130"/>
        <end position="373"/>
    </location>
</feature>
<dbReference type="Pfam" id="PF07859">
    <property type="entry name" value="Abhydrolase_3"/>
    <property type="match status" value="1"/>
</dbReference>
<dbReference type="GO" id="GO:0017000">
    <property type="term" value="P:antibiotic biosynthetic process"/>
    <property type="evidence" value="ECO:0007669"/>
    <property type="project" value="UniProtKB-ARBA"/>
</dbReference>
<comment type="caution">
    <text evidence="5">The sequence shown here is derived from an EMBL/GenBank/DDBJ whole genome shotgun (WGS) entry which is preliminary data.</text>
</comment>
<dbReference type="InterPro" id="IPR029058">
    <property type="entry name" value="AB_hydrolase_fold"/>
</dbReference>
<proteinExistence type="inferred from homology"/>
<keyword evidence="6" id="KW-1185">Reference proteome</keyword>
<dbReference type="InterPro" id="IPR013094">
    <property type="entry name" value="AB_hydrolase_3"/>
</dbReference>
<gene>
    <name evidence="5" type="ORF">N7456_005071</name>
</gene>
<dbReference type="PANTHER" id="PTHR48081">
    <property type="entry name" value="AB HYDROLASE SUPERFAMILY PROTEIN C4A8.06C"/>
    <property type="match status" value="1"/>
</dbReference>
<feature type="active site" evidence="3">
    <location>
        <position position="213"/>
    </location>
</feature>
<accession>A0A9W9FXU5</accession>
<evidence type="ECO:0000256" key="2">
    <source>
        <dbReference type="ARBA" id="ARBA00022801"/>
    </source>
</evidence>
<evidence type="ECO:0000313" key="5">
    <source>
        <dbReference type="EMBL" id="KAJ5108396.1"/>
    </source>
</evidence>
<organism evidence="5 6">
    <name type="scientific">Penicillium angulare</name>
    <dbReference type="NCBI Taxonomy" id="116970"/>
    <lineage>
        <taxon>Eukaryota</taxon>
        <taxon>Fungi</taxon>
        <taxon>Dikarya</taxon>
        <taxon>Ascomycota</taxon>
        <taxon>Pezizomycotina</taxon>
        <taxon>Eurotiomycetes</taxon>
        <taxon>Eurotiomycetidae</taxon>
        <taxon>Eurotiales</taxon>
        <taxon>Aspergillaceae</taxon>
        <taxon>Penicillium</taxon>
    </lineage>
</organism>
<protein>
    <submittedName>
        <fullName evidence="5">Benzoate 4-monooxygenase cytochrome P450</fullName>
    </submittedName>
</protein>
<reference evidence="5" key="2">
    <citation type="journal article" date="2023" name="IMA Fungus">
        <title>Comparative genomic study of the Penicillium genus elucidates a diverse pangenome and 15 lateral gene transfer events.</title>
        <authorList>
            <person name="Petersen C."/>
            <person name="Sorensen T."/>
            <person name="Nielsen M.R."/>
            <person name="Sondergaard T.E."/>
            <person name="Sorensen J.L."/>
            <person name="Fitzpatrick D.A."/>
            <person name="Frisvad J.C."/>
            <person name="Nielsen K.L."/>
        </authorList>
    </citation>
    <scope>NUCLEOTIDE SEQUENCE</scope>
    <source>
        <strain evidence="5">IBT 30069</strain>
    </source>
</reference>
<sequence length="457" mass="51130">MRYDDAEYLADASKVVKANILDARTQNSVSMQQAFTCRVEAVKGNVWVSKFSLPKPADEDDTSRDHFMRLVDDANEHNVEFQRPFSQKLDFEWVGYRGGDDIGKKTPEPNTSEKEKFEKLSAETKSPLTILYIYGGSFSLNSPARYRKTLASLCKDTGAKGLLVRQRLAPQNPLPGALLDIFQAYLTLINPPAGSDAPHKPINPSSIVIAGDSSGACLALCLLQVLLRSKRLNEPLKFHGTTISPQILIPAGIALISPTADLACAFPSFEKNAHCDIYPMPIEKLPYLEKEFPFCDAWPSPPPRANLYCVRGMLAHPLVSPAASDDWSGTCPVWIGMGQEQMGDPARLVVREINRAGGSVTLLEYEAMFHDFFLVYREAPQTKHILRGWGEAILRFARAERPPSSAHFIRANGLKAEEMDVERLVSFSLKEAKEWMWKKTFDYKVPSHFWDPPRSNL</sequence>
<dbReference type="EMBL" id="JAPQKH010000003">
    <property type="protein sequence ID" value="KAJ5108396.1"/>
    <property type="molecule type" value="Genomic_DNA"/>
</dbReference>
<evidence type="ECO:0000259" key="4">
    <source>
        <dbReference type="Pfam" id="PF07859"/>
    </source>
</evidence>
<name>A0A9W9FXU5_9EURO</name>
<evidence type="ECO:0000313" key="6">
    <source>
        <dbReference type="Proteomes" id="UP001149165"/>
    </source>
</evidence>
<comment type="similarity">
    <text evidence="1">Belongs to the 'GDXG' lipolytic enzyme family.</text>
</comment>
<dbReference type="InterPro" id="IPR033140">
    <property type="entry name" value="Lipase_GDXG_put_SER_AS"/>
</dbReference>
<dbReference type="PROSITE" id="PS01174">
    <property type="entry name" value="LIPASE_GDXG_SER"/>
    <property type="match status" value="1"/>
</dbReference>
<dbReference type="Proteomes" id="UP001149165">
    <property type="component" value="Unassembled WGS sequence"/>
</dbReference>